<dbReference type="InterPro" id="IPR013324">
    <property type="entry name" value="RNA_pol_sigma_r3/r4-like"/>
</dbReference>
<comment type="caution">
    <text evidence="2">The sequence shown here is derived from an EMBL/GenBank/DDBJ whole genome shotgun (WGS) entry which is preliminary data.</text>
</comment>
<protein>
    <submittedName>
        <fullName evidence="2">RNA polymerase sigma-70 factor (ECF subfamily)</fullName>
    </submittedName>
</protein>
<feature type="domain" description="RNA polymerase sigma factor 70 region 4 type 2" evidence="1">
    <location>
        <begin position="102"/>
        <end position="148"/>
    </location>
</feature>
<evidence type="ECO:0000259" key="1">
    <source>
        <dbReference type="Pfam" id="PF08281"/>
    </source>
</evidence>
<dbReference type="Gene3D" id="1.10.10.10">
    <property type="entry name" value="Winged helix-like DNA-binding domain superfamily/Winged helix DNA-binding domain"/>
    <property type="match status" value="1"/>
</dbReference>
<organism evidence="2 3">
    <name type="scientific">Paenibacillus qinlingensis</name>
    <dbReference type="NCBI Taxonomy" id="1837343"/>
    <lineage>
        <taxon>Bacteria</taxon>
        <taxon>Bacillati</taxon>
        <taxon>Bacillota</taxon>
        <taxon>Bacilli</taxon>
        <taxon>Bacillales</taxon>
        <taxon>Paenibacillaceae</taxon>
        <taxon>Paenibacillus</taxon>
    </lineage>
</organism>
<gene>
    <name evidence="2" type="ORF">J2736_006715</name>
</gene>
<name>A0ABU1P6R6_9BACL</name>
<evidence type="ECO:0000313" key="3">
    <source>
        <dbReference type="Proteomes" id="UP001267290"/>
    </source>
</evidence>
<keyword evidence="3" id="KW-1185">Reference proteome</keyword>
<dbReference type="InterPro" id="IPR013249">
    <property type="entry name" value="RNA_pol_sigma70_r4_t2"/>
</dbReference>
<dbReference type="RefSeq" id="WP_310502784.1">
    <property type="nucleotide sequence ID" value="NZ_JAVDSB010000030.1"/>
</dbReference>
<dbReference type="InterPro" id="IPR036388">
    <property type="entry name" value="WH-like_DNA-bd_sf"/>
</dbReference>
<dbReference type="CDD" id="cd06171">
    <property type="entry name" value="Sigma70_r4"/>
    <property type="match status" value="1"/>
</dbReference>
<sequence>MEIEWLGHADIETYYTSKYSLLELLPNIVEENHKAHVRAMVRDCEYIIEWLETGRRPGNKRGVERLAAYQREIPSELMERYANPPKPVEFHDDNKYYHLEYVLTLLTERERECYEMRIGGMWNEHDIARNLGITRGAVQTFIRRAEAKVKKHKNKPIPLSLVI</sequence>
<dbReference type="Proteomes" id="UP001267290">
    <property type="component" value="Unassembled WGS sequence"/>
</dbReference>
<dbReference type="SUPFAM" id="SSF88659">
    <property type="entry name" value="Sigma3 and sigma4 domains of RNA polymerase sigma factors"/>
    <property type="match status" value="1"/>
</dbReference>
<accession>A0ABU1P6R6</accession>
<reference evidence="2 3" key="1">
    <citation type="submission" date="2023-07" db="EMBL/GenBank/DDBJ databases">
        <title>Sorghum-associated microbial communities from plants grown in Nebraska, USA.</title>
        <authorList>
            <person name="Schachtman D."/>
        </authorList>
    </citation>
    <scope>NUCLEOTIDE SEQUENCE [LARGE SCALE GENOMIC DNA]</scope>
    <source>
        <strain evidence="2 3">CC258</strain>
    </source>
</reference>
<evidence type="ECO:0000313" key="2">
    <source>
        <dbReference type="EMBL" id="MDR6555453.1"/>
    </source>
</evidence>
<dbReference type="Pfam" id="PF08281">
    <property type="entry name" value="Sigma70_r4_2"/>
    <property type="match status" value="1"/>
</dbReference>
<proteinExistence type="predicted"/>
<dbReference type="EMBL" id="JAVDSB010000030">
    <property type="protein sequence ID" value="MDR6555453.1"/>
    <property type="molecule type" value="Genomic_DNA"/>
</dbReference>